<organism evidence="2 3">
    <name type="scientific">Panicum virgatum</name>
    <name type="common">Blackwell switchgrass</name>
    <dbReference type="NCBI Taxonomy" id="38727"/>
    <lineage>
        <taxon>Eukaryota</taxon>
        <taxon>Viridiplantae</taxon>
        <taxon>Streptophyta</taxon>
        <taxon>Embryophyta</taxon>
        <taxon>Tracheophyta</taxon>
        <taxon>Spermatophyta</taxon>
        <taxon>Magnoliopsida</taxon>
        <taxon>Liliopsida</taxon>
        <taxon>Poales</taxon>
        <taxon>Poaceae</taxon>
        <taxon>PACMAD clade</taxon>
        <taxon>Panicoideae</taxon>
        <taxon>Panicodae</taxon>
        <taxon>Paniceae</taxon>
        <taxon>Panicinae</taxon>
        <taxon>Panicum</taxon>
        <taxon>Panicum sect. Hiantes</taxon>
    </lineage>
</organism>
<comment type="caution">
    <text evidence="2">The sequence shown here is derived from an EMBL/GenBank/DDBJ whole genome shotgun (WGS) entry which is preliminary data.</text>
</comment>
<dbReference type="EMBL" id="CM029044">
    <property type="protein sequence ID" value="KAG2606670.1"/>
    <property type="molecule type" value="Genomic_DNA"/>
</dbReference>
<evidence type="ECO:0000256" key="1">
    <source>
        <dbReference type="SAM" id="MobiDB-lite"/>
    </source>
</evidence>
<evidence type="ECO:0000313" key="2">
    <source>
        <dbReference type="EMBL" id="KAG2606670.1"/>
    </source>
</evidence>
<reference evidence="2" key="1">
    <citation type="submission" date="2020-05" db="EMBL/GenBank/DDBJ databases">
        <title>WGS assembly of Panicum virgatum.</title>
        <authorList>
            <person name="Lovell J.T."/>
            <person name="Jenkins J."/>
            <person name="Shu S."/>
            <person name="Juenger T.E."/>
            <person name="Schmutz J."/>
        </authorList>
    </citation>
    <scope>NUCLEOTIDE SEQUENCE</scope>
    <source>
        <strain evidence="2">AP13</strain>
    </source>
</reference>
<accession>A0A8T0T6K7</accession>
<dbReference type="PANTHER" id="PTHR45749">
    <property type="match status" value="1"/>
</dbReference>
<protein>
    <submittedName>
        <fullName evidence="2">Uncharacterized protein</fullName>
    </submittedName>
</protein>
<gene>
    <name evidence="2" type="ORF">PVAP13_4NG211710</name>
</gene>
<name>A0A8T0T6K7_PANVG</name>
<evidence type="ECO:0000313" key="3">
    <source>
        <dbReference type="Proteomes" id="UP000823388"/>
    </source>
</evidence>
<proteinExistence type="predicted"/>
<feature type="region of interest" description="Disordered" evidence="1">
    <location>
        <begin position="65"/>
        <end position="100"/>
    </location>
</feature>
<dbReference type="AlphaFoldDB" id="A0A8T0T6K7"/>
<feature type="region of interest" description="Disordered" evidence="1">
    <location>
        <begin position="1"/>
        <end position="35"/>
    </location>
</feature>
<keyword evidence="3" id="KW-1185">Reference proteome</keyword>
<feature type="compositionally biased region" description="Basic and acidic residues" evidence="1">
    <location>
        <begin position="73"/>
        <end position="90"/>
    </location>
</feature>
<dbReference type="Proteomes" id="UP000823388">
    <property type="component" value="Chromosome 4N"/>
</dbReference>
<dbReference type="PANTHER" id="PTHR45749:SF35">
    <property type="entry name" value="AC-LIKE TRANSPOSASE-RELATED"/>
    <property type="match status" value="1"/>
</dbReference>
<sequence length="391" mass="45321">MLPKKQLSGAQKRKKRKHDDQLAESQKGALHKFFVSSSTVDVNEVQGQEYDHGQQEHDHNLNVEDEVNEDGPMDDRVRQENLHPSSDHENSNGAELDGSGLPIYDPRTWDNLDNSKRDILIEKGPVRELNLVFPKDAIGRHFSYAYYSRDLTNGESVDRKWLVYCKHGDKVYCFCCKLFKSNKSKKLREHESSVEHLTNMNTWNEVRLRLSKNRTIDDDMQREISNEKERWRQVLVRIVSVVKFLAKHNLAFRGSNEKLYQDNNGNFLDTVEMIAEFDPVMQEHIRRIKSKEIHNHYLGHNIQNELISLLASAVKNYILKIKLDLNVADVRGQGYDNGSNMKGHTKDVQNHLLQINPKTLYMPCACHSLNLIFCDMTKSCRQAISFFGNII</sequence>